<evidence type="ECO:0000256" key="3">
    <source>
        <dbReference type="ARBA" id="ARBA00005043"/>
    </source>
</evidence>
<dbReference type="InterPro" id="IPR019519">
    <property type="entry name" value="Elp5"/>
</dbReference>
<evidence type="ECO:0000256" key="7">
    <source>
        <dbReference type="ARBA" id="ARBA00022694"/>
    </source>
</evidence>
<dbReference type="CDD" id="cd19496">
    <property type="entry name" value="Elp5"/>
    <property type="match status" value="1"/>
</dbReference>
<dbReference type="GO" id="GO:0005829">
    <property type="term" value="C:cytosol"/>
    <property type="evidence" value="ECO:0007669"/>
    <property type="project" value="TreeGrafter"/>
</dbReference>
<dbReference type="GO" id="GO:0005634">
    <property type="term" value="C:nucleus"/>
    <property type="evidence" value="ECO:0007669"/>
    <property type="project" value="UniProtKB-SubCell"/>
</dbReference>
<evidence type="ECO:0000256" key="9">
    <source>
        <dbReference type="SAM" id="MobiDB-lite"/>
    </source>
</evidence>
<keyword evidence="8" id="KW-0539">Nucleus</keyword>
<dbReference type="EMBL" id="GECZ01004207">
    <property type="protein sequence ID" value="JAS65562.1"/>
    <property type="molecule type" value="Transcribed_RNA"/>
</dbReference>
<evidence type="ECO:0000256" key="6">
    <source>
        <dbReference type="ARBA" id="ARBA00022490"/>
    </source>
</evidence>
<dbReference type="GO" id="GO:0002098">
    <property type="term" value="P:tRNA wobble uridine modification"/>
    <property type="evidence" value="ECO:0007669"/>
    <property type="project" value="InterPro"/>
</dbReference>
<feature type="region of interest" description="Disordered" evidence="9">
    <location>
        <begin position="272"/>
        <end position="293"/>
    </location>
</feature>
<evidence type="ECO:0000256" key="1">
    <source>
        <dbReference type="ARBA" id="ARBA00004123"/>
    </source>
</evidence>
<dbReference type="UniPathway" id="UPA00988"/>
<organism evidence="10">
    <name type="scientific">Cuerna arida</name>
    <dbReference type="NCBI Taxonomy" id="1464854"/>
    <lineage>
        <taxon>Eukaryota</taxon>
        <taxon>Metazoa</taxon>
        <taxon>Ecdysozoa</taxon>
        <taxon>Arthropoda</taxon>
        <taxon>Hexapoda</taxon>
        <taxon>Insecta</taxon>
        <taxon>Pterygota</taxon>
        <taxon>Neoptera</taxon>
        <taxon>Paraneoptera</taxon>
        <taxon>Hemiptera</taxon>
        <taxon>Auchenorrhyncha</taxon>
        <taxon>Membracoidea</taxon>
        <taxon>Cicadellidae</taxon>
        <taxon>Cicadellinae</taxon>
        <taxon>Proconiini</taxon>
        <taxon>Cuerna</taxon>
    </lineage>
</organism>
<evidence type="ECO:0000313" key="10">
    <source>
        <dbReference type="EMBL" id="JAS65562.1"/>
    </source>
</evidence>
<dbReference type="Pfam" id="PF10483">
    <property type="entry name" value="Elong_Iki1"/>
    <property type="match status" value="2"/>
</dbReference>
<proteinExistence type="inferred from homology"/>
<sequence>MKLMHLLDGSVSSEFILIHDSKEAKGGLLINEFIKQNVRLQNNVHLLSLEKNPVIFKNVPKASNLKHHCFSDYNKWLISKRSDHSSEEHLNPIDVLKDIQKNLKTESKTVIVIDSLSLLVLLYPDVSYKSIWNLVNQQVLPGRQQQQVICLIHTDVLPGGKKTLKMFEQMATTNLIVFHDKSKSIVTTSHRKASGRIIQTVEEFSTDKATGLISTKEIELTKEIKTQNDRDNIASINNDVTFKLGLEDEEKRARSELVLPYLKTAKTGSGEIVYEPDANDDWDEEDPDDDLNI</sequence>
<dbReference type="AlphaFoldDB" id="A0A1B6GT10"/>
<protein>
    <recommendedName>
        <fullName evidence="5">Elongator complex protein 5</fullName>
    </recommendedName>
</protein>
<evidence type="ECO:0000256" key="2">
    <source>
        <dbReference type="ARBA" id="ARBA00004496"/>
    </source>
</evidence>
<dbReference type="InterPro" id="IPR027417">
    <property type="entry name" value="P-loop_NTPase"/>
</dbReference>
<name>A0A1B6GT10_9HEMI</name>
<keyword evidence="6" id="KW-0963">Cytoplasm</keyword>
<comment type="pathway">
    <text evidence="3">tRNA modification; 5-methoxycarbonylmethyl-2-thiouridine-tRNA biosynthesis.</text>
</comment>
<comment type="subcellular location">
    <subcellularLocation>
        <location evidence="2">Cytoplasm</location>
    </subcellularLocation>
    <subcellularLocation>
        <location evidence="1">Nucleus</location>
    </subcellularLocation>
</comment>
<reference evidence="10" key="1">
    <citation type="submission" date="2015-11" db="EMBL/GenBank/DDBJ databases">
        <title>De novo transcriptome assembly of four potential Pierce s Disease insect vectors from Arizona vineyards.</title>
        <authorList>
            <person name="Tassone E.E."/>
        </authorList>
    </citation>
    <scope>NUCLEOTIDE SEQUENCE</scope>
</reference>
<accession>A0A1B6GT10</accession>
<dbReference type="PANTHER" id="PTHR15641">
    <property type="entry name" value="ELONGATOR COMPLEX PROTEIN 5"/>
    <property type="match status" value="1"/>
</dbReference>
<feature type="compositionally biased region" description="Acidic residues" evidence="9">
    <location>
        <begin position="277"/>
        <end position="293"/>
    </location>
</feature>
<evidence type="ECO:0000256" key="8">
    <source>
        <dbReference type="ARBA" id="ARBA00023242"/>
    </source>
</evidence>
<keyword evidence="7" id="KW-0819">tRNA processing</keyword>
<gene>
    <name evidence="10" type="ORF">g.19079</name>
</gene>
<dbReference type="Gene3D" id="3.40.50.300">
    <property type="entry name" value="P-loop containing nucleotide triphosphate hydrolases"/>
    <property type="match status" value="1"/>
</dbReference>
<comment type="similarity">
    <text evidence="4">Belongs to the ELP5 family.</text>
</comment>
<dbReference type="PANTHER" id="PTHR15641:SF1">
    <property type="entry name" value="ELONGATOR COMPLEX PROTEIN 5"/>
    <property type="match status" value="1"/>
</dbReference>
<dbReference type="GO" id="GO:0000049">
    <property type="term" value="F:tRNA binding"/>
    <property type="evidence" value="ECO:0007669"/>
    <property type="project" value="TreeGrafter"/>
</dbReference>
<evidence type="ECO:0000256" key="5">
    <source>
        <dbReference type="ARBA" id="ARBA00020264"/>
    </source>
</evidence>
<dbReference type="GO" id="GO:0033588">
    <property type="term" value="C:elongator holoenzyme complex"/>
    <property type="evidence" value="ECO:0007669"/>
    <property type="project" value="InterPro"/>
</dbReference>
<evidence type="ECO:0000256" key="4">
    <source>
        <dbReference type="ARBA" id="ARBA00009567"/>
    </source>
</evidence>